<dbReference type="Pfam" id="PF00561">
    <property type="entry name" value="Abhydrolase_1"/>
    <property type="match status" value="1"/>
</dbReference>
<keyword evidence="2" id="KW-0378">Hydrolase</keyword>
<dbReference type="SUPFAM" id="SSF53474">
    <property type="entry name" value="alpha/beta-Hydrolases"/>
    <property type="match status" value="1"/>
</dbReference>
<organism evidence="2 3">
    <name type="scientific">Actinokineospora spheciospongiae</name>
    <dbReference type="NCBI Taxonomy" id="909613"/>
    <lineage>
        <taxon>Bacteria</taxon>
        <taxon>Bacillati</taxon>
        <taxon>Actinomycetota</taxon>
        <taxon>Actinomycetes</taxon>
        <taxon>Pseudonocardiales</taxon>
        <taxon>Pseudonocardiaceae</taxon>
        <taxon>Actinokineospora</taxon>
    </lineage>
</organism>
<dbReference type="PANTHER" id="PTHR43798:SF33">
    <property type="entry name" value="HYDROLASE, PUTATIVE (AFU_ORTHOLOGUE AFUA_2G14860)-RELATED"/>
    <property type="match status" value="1"/>
</dbReference>
<dbReference type="InterPro" id="IPR050266">
    <property type="entry name" value="AB_hydrolase_sf"/>
</dbReference>
<dbReference type="Gene3D" id="3.40.50.1820">
    <property type="entry name" value="alpha/beta hydrolase"/>
    <property type="match status" value="1"/>
</dbReference>
<protein>
    <submittedName>
        <fullName evidence="2">Beta-ketoadipate enol-lactone hydrolase</fullName>
        <ecNumber evidence="2">3.1.1.24</ecNumber>
    </submittedName>
</protein>
<dbReference type="EC" id="3.1.1.24" evidence="2"/>
<evidence type="ECO:0000259" key="1">
    <source>
        <dbReference type="Pfam" id="PF00561"/>
    </source>
</evidence>
<dbReference type="PANTHER" id="PTHR43798">
    <property type="entry name" value="MONOACYLGLYCEROL LIPASE"/>
    <property type="match status" value="1"/>
</dbReference>
<reference evidence="2 3" key="1">
    <citation type="journal article" date="2014" name="Genome Announc.">
        <title>Draft Genome Sequence of the Antitrypanosomally Active Sponge-Associated Bacterium Actinokineospora sp. Strain EG49.</title>
        <authorList>
            <person name="Harjes J."/>
            <person name="Ryu T."/>
            <person name="Abdelmohsen U.R."/>
            <person name="Moitinho-Silva L."/>
            <person name="Horn H."/>
            <person name="Ravasi T."/>
            <person name="Hentschel U."/>
        </authorList>
    </citation>
    <scope>NUCLEOTIDE SEQUENCE [LARGE SCALE GENOMIC DNA]</scope>
    <source>
        <strain evidence="2 3">EG49</strain>
    </source>
</reference>
<sequence length="295" mass="32810">MEYRGFRFVARTATTGAAATEPLVIIGGSSQYRHSWMRYERQLLEHTSMVTLDLPGYGDSDHLPAEHGPDFLVGAVHHTIGALSLGPVNLFGGCFGSPIALRLAHDHPRAVRRLMLTALTAELTPEAVARVHHWSRMWDAGQFGELADAMVGEFMSPAHLPVKRRRIVERHMRHTMATRDQRALAQDFTHRERLLAHSWHLTHPTVTAPALLIAGEHDTFTPPARGREVARAIGGRFTTVKEADHLLHLERDTELADLMVHFFTDRPLDSLPYLNPVEHPGAASAVHRSSTRTGG</sequence>
<evidence type="ECO:0000313" key="2">
    <source>
        <dbReference type="EMBL" id="EWC60778.1"/>
    </source>
</evidence>
<keyword evidence="3" id="KW-1185">Reference proteome</keyword>
<proteinExistence type="predicted"/>
<feature type="domain" description="AB hydrolase-1" evidence="1">
    <location>
        <begin position="22"/>
        <end position="251"/>
    </location>
</feature>
<gene>
    <name evidence="2" type="ORF">UO65_3919</name>
</gene>
<dbReference type="AlphaFoldDB" id="W7IKA3"/>
<dbReference type="eggNOG" id="COG2267">
    <property type="taxonomic scope" value="Bacteria"/>
</dbReference>
<dbReference type="InterPro" id="IPR029058">
    <property type="entry name" value="AB_hydrolase_fold"/>
</dbReference>
<dbReference type="GO" id="GO:0047570">
    <property type="term" value="F:3-oxoadipate enol-lactonase activity"/>
    <property type="evidence" value="ECO:0007669"/>
    <property type="project" value="UniProtKB-EC"/>
</dbReference>
<dbReference type="EMBL" id="AYXG01000145">
    <property type="protein sequence ID" value="EWC60778.1"/>
    <property type="molecule type" value="Genomic_DNA"/>
</dbReference>
<accession>W7IKA3</accession>
<evidence type="ECO:0000313" key="3">
    <source>
        <dbReference type="Proteomes" id="UP000019277"/>
    </source>
</evidence>
<dbReference type="PRINTS" id="PR00111">
    <property type="entry name" value="ABHYDROLASE"/>
</dbReference>
<dbReference type="GO" id="GO:0016020">
    <property type="term" value="C:membrane"/>
    <property type="evidence" value="ECO:0007669"/>
    <property type="project" value="TreeGrafter"/>
</dbReference>
<dbReference type="InterPro" id="IPR000073">
    <property type="entry name" value="AB_hydrolase_1"/>
</dbReference>
<comment type="caution">
    <text evidence="2">The sequence shown here is derived from an EMBL/GenBank/DDBJ whole genome shotgun (WGS) entry which is preliminary data.</text>
</comment>
<dbReference type="Proteomes" id="UP000019277">
    <property type="component" value="Unassembled WGS sequence"/>
</dbReference>
<name>W7IKA3_9PSEU</name>
<dbReference type="STRING" id="909613.UO65_3919"/>